<evidence type="ECO:0000256" key="1">
    <source>
        <dbReference type="ARBA" id="ARBA00004141"/>
    </source>
</evidence>
<evidence type="ECO:0000256" key="3">
    <source>
        <dbReference type="ARBA" id="ARBA00022692"/>
    </source>
</evidence>
<feature type="domain" description="GtrA/DPMS transmembrane" evidence="7">
    <location>
        <begin position="11"/>
        <end position="128"/>
    </location>
</feature>
<dbReference type="PANTHER" id="PTHR38459">
    <property type="entry name" value="PROPHAGE BACTOPRENOL-LINKED GLUCOSE TRANSLOCASE HOMOLOG"/>
    <property type="match status" value="1"/>
</dbReference>
<feature type="transmembrane region" description="Helical" evidence="6">
    <location>
        <begin position="36"/>
        <end position="54"/>
    </location>
</feature>
<evidence type="ECO:0000313" key="8">
    <source>
        <dbReference type="EMBL" id="RDJ12947.1"/>
    </source>
</evidence>
<keyword evidence="5 6" id="KW-0472">Membrane</keyword>
<keyword evidence="4 6" id="KW-1133">Transmembrane helix</keyword>
<feature type="transmembrane region" description="Helical" evidence="6">
    <location>
        <begin position="75"/>
        <end position="95"/>
    </location>
</feature>
<dbReference type="EMBL" id="NAAC01000009">
    <property type="protein sequence ID" value="RDJ12947.1"/>
    <property type="molecule type" value="Genomic_DNA"/>
</dbReference>
<dbReference type="Pfam" id="PF04138">
    <property type="entry name" value="GtrA_DPMS_TM"/>
    <property type="match status" value="1"/>
</dbReference>
<proteinExistence type="inferred from homology"/>
<comment type="subcellular location">
    <subcellularLocation>
        <location evidence="1">Membrane</location>
        <topology evidence="1">Multi-pass membrane protein</topology>
    </subcellularLocation>
</comment>
<reference evidence="8 9" key="1">
    <citation type="submission" date="2017-03" db="EMBL/GenBank/DDBJ databases">
        <title>Genome analysis of Rhizobial strains effectives or ineffectives for nitrogen fixation isolated from bean seeds.</title>
        <authorList>
            <person name="Peralta H."/>
            <person name="Aguilar-Vera A."/>
            <person name="Mora Y."/>
            <person name="Vargas-Lagunas C."/>
            <person name="Girard L."/>
            <person name="Mora J."/>
        </authorList>
    </citation>
    <scope>NUCLEOTIDE SEQUENCE [LARGE SCALE GENOMIC DNA]</scope>
    <source>
        <strain evidence="8 9">CCGM3</strain>
    </source>
</reference>
<dbReference type="GO" id="GO:0000271">
    <property type="term" value="P:polysaccharide biosynthetic process"/>
    <property type="evidence" value="ECO:0007669"/>
    <property type="project" value="InterPro"/>
</dbReference>
<comment type="similarity">
    <text evidence="2">Belongs to the GtrA family.</text>
</comment>
<feature type="transmembrane region" description="Helical" evidence="6">
    <location>
        <begin position="7"/>
        <end position="30"/>
    </location>
</feature>
<dbReference type="OrthoDB" id="7360864at2"/>
<keyword evidence="3 6" id="KW-0812">Transmembrane</keyword>
<dbReference type="Proteomes" id="UP000254939">
    <property type="component" value="Unassembled WGS sequence"/>
</dbReference>
<protein>
    <submittedName>
        <fullName evidence="8">Polysaccharide synthesis protein GtrA</fullName>
    </submittedName>
</protein>
<evidence type="ECO:0000313" key="9">
    <source>
        <dbReference type="Proteomes" id="UP000254939"/>
    </source>
</evidence>
<dbReference type="GO" id="GO:0005886">
    <property type="term" value="C:plasma membrane"/>
    <property type="evidence" value="ECO:0007669"/>
    <property type="project" value="TreeGrafter"/>
</dbReference>
<dbReference type="PANTHER" id="PTHR38459:SF1">
    <property type="entry name" value="PROPHAGE BACTOPRENOL-LINKED GLUCOSE TRANSLOCASE HOMOLOG"/>
    <property type="match status" value="1"/>
</dbReference>
<dbReference type="RefSeq" id="WP_114712666.1">
    <property type="nucleotide sequence ID" value="NZ_KZ857259.1"/>
</dbReference>
<dbReference type="InterPro" id="IPR051401">
    <property type="entry name" value="GtrA_CellWall_Glycosyl"/>
</dbReference>
<feature type="transmembrane region" description="Helical" evidence="6">
    <location>
        <begin position="101"/>
        <end position="127"/>
    </location>
</feature>
<evidence type="ECO:0000259" key="7">
    <source>
        <dbReference type="Pfam" id="PF04138"/>
    </source>
</evidence>
<dbReference type="AlphaFoldDB" id="A0A370KS12"/>
<organism evidence="8 9">
    <name type="scientific">Rhizobium grahamii</name>
    <dbReference type="NCBI Taxonomy" id="1120045"/>
    <lineage>
        <taxon>Bacteria</taxon>
        <taxon>Pseudomonadati</taxon>
        <taxon>Pseudomonadota</taxon>
        <taxon>Alphaproteobacteria</taxon>
        <taxon>Hyphomicrobiales</taxon>
        <taxon>Rhizobiaceae</taxon>
        <taxon>Rhizobium/Agrobacterium group</taxon>
        <taxon>Rhizobium</taxon>
    </lineage>
</organism>
<gene>
    <name evidence="8" type="ORF">B5K06_09285</name>
</gene>
<evidence type="ECO:0000256" key="4">
    <source>
        <dbReference type="ARBA" id="ARBA00022989"/>
    </source>
</evidence>
<sequence length="137" mass="15255">MAELPRQILSFAVAGIVGFAVDLGVLLLALHCGLGFFLGRSISFLAAVLVTWQINRHFTFERGRDQEVQKEWWRYFATMLLGGCFNYVVYSLVVLSFPKLWLLPAIAVAGGSLAGMSFNFVGAKLWVFKPDPIRSPK</sequence>
<evidence type="ECO:0000256" key="2">
    <source>
        <dbReference type="ARBA" id="ARBA00009399"/>
    </source>
</evidence>
<evidence type="ECO:0000256" key="5">
    <source>
        <dbReference type="ARBA" id="ARBA00023136"/>
    </source>
</evidence>
<accession>A0A370KS12</accession>
<comment type="caution">
    <text evidence="8">The sequence shown here is derived from an EMBL/GenBank/DDBJ whole genome shotgun (WGS) entry which is preliminary data.</text>
</comment>
<dbReference type="InterPro" id="IPR007267">
    <property type="entry name" value="GtrA_DPMS_TM"/>
</dbReference>
<name>A0A370KS12_9HYPH</name>
<evidence type="ECO:0000256" key="6">
    <source>
        <dbReference type="SAM" id="Phobius"/>
    </source>
</evidence>